<comment type="caution">
    <text evidence="7">The sequence shown here is derived from an EMBL/GenBank/DDBJ whole genome shotgun (WGS) entry which is preliminary data.</text>
</comment>
<evidence type="ECO:0000256" key="2">
    <source>
        <dbReference type="ARBA" id="ARBA00023125"/>
    </source>
</evidence>
<dbReference type="Gene3D" id="1.10.357.10">
    <property type="entry name" value="Tetracycline Repressor, domain 2"/>
    <property type="match status" value="1"/>
</dbReference>
<reference evidence="8" key="1">
    <citation type="journal article" date="2019" name="Int. J. Syst. Evol. Microbiol.">
        <title>The Global Catalogue of Microorganisms (GCM) 10K type strain sequencing project: providing services to taxonomists for standard genome sequencing and annotation.</title>
        <authorList>
            <consortium name="The Broad Institute Genomics Platform"/>
            <consortium name="The Broad Institute Genome Sequencing Center for Infectious Disease"/>
            <person name="Wu L."/>
            <person name="Ma J."/>
        </authorList>
    </citation>
    <scope>NUCLEOTIDE SEQUENCE [LARGE SCALE GENOMIC DNA]</scope>
    <source>
        <strain evidence="8">JCM 18542</strain>
    </source>
</reference>
<proteinExistence type="predicted"/>
<dbReference type="Proteomes" id="UP001500839">
    <property type="component" value="Unassembled WGS sequence"/>
</dbReference>
<dbReference type="PANTHER" id="PTHR30055:SF234">
    <property type="entry name" value="HTH-TYPE TRANSCRIPTIONAL REGULATOR BETI"/>
    <property type="match status" value="1"/>
</dbReference>
<keyword evidence="2 4" id="KW-0238">DNA-binding</keyword>
<dbReference type="InterPro" id="IPR050109">
    <property type="entry name" value="HTH-type_TetR-like_transc_reg"/>
</dbReference>
<feature type="region of interest" description="Disordered" evidence="5">
    <location>
        <begin position="1"/>
        <end position="23"/>
    </location>
</feature>
<dbReference type="InterPro" id="IPR001647">
    <property type="entry name" value="HTH_TetR"/>
</dbReference>
<dbReference type="SUPFAM" id="SSF46689">
    <property type="entry name" value="Homeodomain-like"/>
    <property type="match status" value="1"/>
</dbReference>
<evidence type="ECO:0000256" key="1">
    <source>
        <dbReference type="ARBA" id="ARBA00023015"/>
    </source>
</evidence>
<keyword evidence="3" id="KW-0804">Transcription</keyword>
<dbReference type="PROSITE" id="PS50977">
    <property type="entry name" value="HTH_TETR_2"/>
    <property type="match status" value="1"/>
</dbReference>
<dbReference type="Pfam" id="PF00440">
    <property type="entry name" value="TetR_N"/>
    <property type="match status" value="1"/>
</dbReference>
<dbReference type="InterPro" id="IPR036271">
    <property type="entry name" value="Tet_transcr_reg_TetR-rel_C_sf"/>
</dbReference>
<gene>
    <name evidence="7" type="ORF">GCM10023353_07830</name>
</gene>
<evidence type="ECO:0000259" key="6">
    <source>
        <dbReference type="PROSITE" id="PS50977"/>
    </source>
</evidence>
<name>A0ABP9CAG0_9ACTN</name>
<feature type="DNA-binding region" description="H-T-H motif" evidence="4">
    <location>
        <begin position="46"/>
        <end position="65"/>
    </location>
</feature>
<dbReference type="PRINTS" id="PR00455">
    <property type="entry name" value="HTHTETR"/>
</dbReference>
<protein>
    <submittedName>
        <fullName evidence="7">TetR/AcrR family transcriptional regulator</fullName>
    </submittedName>
</protein>
<keyword evidence="8" id="KW-1185">Reference proteome</keyword>
<evidence type="ECO:0000313" key="8">
    <source>
        <dbReference type="Proteomes" id="UP001500839"/>
    </source>
</evidence>
<evidence type="ECO:0000313" key="7">
    <source>
        <dbReference type="EMBL" id="GAA4806957.1"/>
    </source>
</evidence>
<evidence type="ECO:0000256" key="5">
    <source>
        <dbReference type="SAM" id="MobiDB-lite"/>
    </source>
</evidence>
<dbReference type="InterPro" id="IPR009057">
    <property type="entry name" value="Homeodomain-like_sf"/>
</dbReference>
<feature type="domain" description="HTH tetR-type" evidence="6">
    <location>
        <begin position="24"/>
        <end position="83"/>
    </location>
</feature>
<dbReference type="PANTHER" id="PTHR30055">
    <property type="entry name" value="HTH-TYPE TRANSCRIPTIONAL REGULATOR RUTR"/>
    <property type="match status" value="1"/>
</dbReference>
<sequence>MTAEPPTGAGQTDGRSTRWAGHKAERRERILTAAVEVISESADDVGVQAIARRAGIPRSVVYRHFSGRGDLDEQIRERIIGMLLEAISPTLIPQGTVREAIDDAVSAYMRWIVESPRLHQFLGVGSASHRTVGSRVVTGTKTAIAVRLSDLISEVLAALGKPADIAETLAFGVTGLVDSAVNRWLGNPASPLTIDRLGDFLRVAIWQVLDGALRGAGVFIDPDAPVADLAPTA</sequence>
<keyword evidence="1" id="KW-0805">Transcription regulation</keyword>
<dbReference type="RefSeq" id="WP_200171005.1">
    <property type="nucleotide sequence ID" value="NZ_BAABKQ010000001.1"/>
</dbReference>
<organism evidence="7 8">
    <name type="scientific">Tomitella cavernea</name>
    <dbReference type="NCBI Taxonomy" id="1387982"/>
    <lineage>
        <taxon>Bacteria</taxon>
        <taxon>Bacillati</taxon>
        <taxon>Actinomycetota</taxon>
        <taxon>Actinomycetes</taxon>
        <taxon>Mycobacteriales</taxon>
        <taxon>Tomitella</taxon>
    </lineage>
</organism>
<evidence type="ECO:0000256" key="4">
    <source>
        <dbReference type="PROSITE-ProRule" id="PRU00335"/>
    </source>
</evidence>
<dbReference type="SUPFAM" id="SSF48498">
    <property type="entry name" value="Tetracyclin repressor-like, C-terminal domain"/>
    <property type="match status" value="1"/>
</dbReference>
<accession>A0ABP9CAG0</accession>
<dbReference type="EMBL" id="BAABKQ010000001">
    <property type="protein sequence ID" value="GAA4806957.1"/>
    <property type="molecule type" value="Genomic_DNA"/>
</dbReference>
<evidence type="ECO:0000256" key="3">
    <source>
        <dbReference type="ARBA" id="ARBA00023163"/>
    </source>
</evidence>